<dbReference type="Pfam" id="PF20260">
    <property type="entry name" value="PUA_4"/>
    <property type="match status" value="1"/>
</dbReference>
<evidence type="ECO:0000256" key="3">
    <source>
        <dbReference type="ARBA" id="ARBA00022490"/>
    </source>
</evidence>
<dbReference type="EC" id="2.1.1.193" evidence="10"/>
<feature type="domain" description="Ribosomal RNA small subunit methyltransferase E PUA-like" evidence="12">
    <location>
        <begin position="18"/>
        <end position="64"/>
    </location>
</feature>
<keyword evidence="6 10" id="KW-0808">Transferase</keyword>
<dbReference type="Gene3D" id="3.40.1280.10">
    <property type="match status" value="1"/>
</dbReference>
<proteinExistence type="inferred from homology"/>
<comment type="subcellular location">
    <subcellularLocation>
        <location evidence="1 10">Cytoplasm</location>
    </subcellularLocation>
</comment>
<evidence type="ECO:0000256" key="4">
    <source>
        <dbReference type="ARBA" id="ARBA00022552"/>
    </source>
</evidence>
<feature type="domain" description="Ribosomal RNA small subunit methyltransferase E methyltransferase" evidence="11">
    <location>
        <begin position="76"/>
        <end position="228"/>
    </location>
</feature>
<accession>A0ABP9ASJ0</accession>
<dbReference type="RefSeq" id="WP_345230584.1">
    <property type="nucleotide sequence ID" value="NZ_BAABIQ010000005.1"/>
</dbReference>
<evidence type="ECO:0000259" key="11">
    <source>
        <dbReference type="Pfam" id="PF04452"/>
    </source>
</evidence>
<dbReference type="InterPro" id="IPR046887">
    <property type="entry name" value="RsmE_PUA-like"/>
</dbReference>
<dbReference type="InterPro" id="IPR029026">
    <property type="entry name" value="tRNA_m1G_MTases_N"/>
</dbReference>
<evidence type="ECO:0000259" key="12">
    <source>
        <dbReference type="Pfam" id="PF20260"/>
    </source>
</evidence>
<dbReference type="SUPFAM" id="SSF88697">
    <property type="entry name" value="PUA domain-like"/>
    <property type="match status" value="1"/>
</dbReference>
<keyword evidence="5 10" id="KW-0489">Methyltransferase</keyword>
<evidence type="ECO:0000256" key="6">
    <source>
        <dbReference type="ARBA" id="ARBA00022679"/>
    </source>
</evidence>
<dbReference type="PANTHER" id="PTHR30027">
    <property type="entry name" value="RIBOSOMAL RNA SMALL SUBUNIT METHYLTRANSFERASE E"/>
    <property type="match status" value="1"/>
</dbReference>
<dbReference type="Gene3D" id="2.40.240.20">
    <property type="entry name" value="Hypothetical PUA domain-like, domain 1"/>
    <property type="match status" value="1"/>
</dbReference>
<name>A0ABP9ASJ0_9SPHI</name>
<dbReference type="NCBIfam" id="NF008702">
    <property type="entry name" value="PRK11713.6-1"/>
    <property type="match status" value="1"/>
</dbReference>
<evidence type="ECO:0000256" key="1">
    <source>
        <dbReference type="ARBA" id="ARBA00004496"/>
    </source>
</evidence>
<organism evidence="13 14">
    <name type="scientific">Olivibacter ginsenosidimutans</name>
    <dbReference type="NCBI Taxonomy" id="1176537"/>
    <lineage>
        <taxon>Bacteria</taxon>
        <taxon>Pseudomonadati</taxon>
        <taxon>Bacteroidota</taxon>
        <taxon>Sphingobacteriia</taxon>
        <taxon>Sphingobacteriales</taxon>
        <taxon>Sphingobacteriaceae</taxon>
        <taxon>Olivibacter</taxon>
    </lineage>
</organism>
<dbReference type="Pfam" id="PF04452">
    <property type="entry name" value="Methyltrans_RNA"/>
    <property type="match status" value="1"/>
</dbReference>
<dbReference type="InterPro" id="IPR006700">
    <property type="entry name" value="RsmE"/>
</dbReference>
<evidence type="ECO:0000256" key="10">
    <source>
        <dbReference type="PIRNR" id="PIRNR015601"/>
    </source>
</evidence>
<gene>
    <name evidence="13" type="ORF">GCM10023231_09600</name>
</gene>
<dbReference type="NCBIfam" id="TIGR00046">
    <property type="entry name" value="RsmE family RNA methyltransferase"/>
    <property type="match status" value="1"/>
</dbReference>
<protein>
    <recommendedName>
        <fullName evidence="10">Ribosomal RNA small subunit methyltransferase E</fullName>
        <ecNumber evidence="10">2.1.1.193</ecNumber>
    </recommendedName>
</protein>
<evidence type="ECO:0000256" key="2">
    <source>
        <dbReference type="ARBA" id="ARBA00005528"/>
    </source>
</evidence>
<keyword evidence="4 10" id="KW-0698">rRNA processing</keyword>
<sequence length="238" mass="26951">MHLFYTPDIATHTDTYTLSEEESKHCVRVLRLTKGAAIALIDGRGNFFHGELIDAQTKHTSVRILSVKSEFGKRNHHLHLVVAPTKQIDRFEWFLEKATEIGVDEITPLICERSERKDIKVERLNKVITAAMKQSLTAYHPKLNDPIKFGDFLVQDRQAQLFIAHCLGEGNKDTLSNLLIPKGNYIVLIGPEGDFSPYEIKLAVEKNYQPITLGDTRLRTETAALYACVEANLVNRHS</sequence>
<dbReference type="SUPFAM" id="SSF75217">
    <property type="entry name" value="alpha/beta knot"/>
    <property type="match status" value="1"/>
</dbReference>
<dbReference type="InterPro" id="IPR046886">
    <property type="entry name" value="RsmE_MTase_dom"/>
</dbReference>
<comment type="function">
    <text evidence="8 10">Specifically methylates the N3 position of the uracil ring of uridine 1498 (m3U1498) in 16S rRNA. Acts on the fully assembled 30S ribosomal subunit.</text>
</comment>
<comment type="caution">
    <text evidence="13">The sequence shown here is derived from an EMBL/GenBank/DDBJ whole genome shotgun (WGS) entry which is preliminary data.</text>
</comment>
<evidence type="ECO:0000256" key="8">
    <source>
        <dbReference type="ARBA" id="ARBA00025699"/>
    </source>
</evidence>
<evidence type="ECO:0000256" key="9">
    <source>
        <dbReference type="ARBA" id="ARBA00047944"/>
    </source>
</evidence>
<keyword evidence="3 10" id="KW-0963">Cytoplasm</keyword>
<evidence type="ECO:0000256" key="7">
    <source>
        <dbReference type="ARBA" id="ARBA00022691"/>
    </source>
</evidence>
<keyword evidence="7 10" id="KW-0949">S-adenosyl-L-methionine</keyword>
<dbReference type="Proteomes" id="UP001501411">
    <property type="component" value="Unassembled WGS sequence"/>
</dbReference>
<dbReference type="EMBL" id="BAABIQ010000005">
    <property type="protein sequence ID" value="GAA4784016.1"/>
    <property type="molecule type" value="Genomic_DNA"/>
</dbReference>
<evidence type="ECO:0000313" key="13">
    <source>
        <dbReference type="EMBL" id="GAA4784016.1"/>
    </source>
</evidence>
<comment type="catalytic activity">
    <reaction evidence="9 10">
        <text>uridine(1498) in 16S rRNA + S-adenosyl-L-methionine = N(3)-methyluridine(1498) in 16S rRNA + S-adenosyl-L-homocysteine + H(+)</text>
        <dbReference type="Rhea" id="RHEA:42920"/>
        <dbReference type="Rhea" id="RHEA-COMP:10283"/>
        <dbReference type="Rhea" id="RHEA-COMP:10284"/>
        <dbReference type="ChEBI" id="CHEBI:15378"/>
        <dbReference type="ChEBI" id="CHEBI:57856"/>
        <dbReference type="ChEBI" id="CHEBI:59789"/>
        <dbReference type="ChEBI" id="CHEBI:65315"/>
        <dbReference type="ChEBI" id="CHEBI:74502"/>
        <dbReference type="EC" id="2.1.1.193"/>
    </reaction>
</comment>
<dbReference type="InterPro" id="IPR015947">
    <property type="entry name" value="PUA-like_sf"/>
</dbReference>
<dbReference type="PIRSF" id="PIRSF015601">
    <property type="entry name" value="MTase_slr0722"/>
    <property type="match status" value="1"/>
</dbReference>
<comment type="similarity">
    <text evidence="2 10">Belongs to the RNA methyltransferase RsmE family.</text>
</comment>
<dbReference type="CDD" id="cd18084">
    <property type="entry name" value="RsmE-like"/>
    <property type="match status" value="1"/>
</dbReference>
<reference evidence="14" key="1">
    <citation type="journal article" date="2019" name="Int. J. Syst. Evol. Microbiol.">
        <title>The Global Catalogue of Microorganisms (GCM) 10K type strain sequencing project: providing services to taxonomists for standard genome sequencing and annotation.</title>
        <authorList>
            <consortium name="The Broad Institute Genomics Platform"/>
            <consortium name="The Broad Institute Genome Sequencing Center for Infectious Disease"/>
            <person name="Wu L."/>
            <person name="Ma J."/>
        </authorList>
    </citation>
    <scope>NUCLEOTIDE SEQUENCE [LARGE SCALE GENOMIC DNA]</scope>
    <source>
        <strain evidence="14">JCM 18200</strain>
    </source>
</reference>
<keyword evidence="14" id="KW-1185">Reference proteome</keyword>
<evidence type="ECO:0000313" key="14">
    <source>
        <dbReference type="Proteomes" id="UP001501411"/>
    </source>
</evidence>
<dbReference type="PANTHER" id="PTHR30027:SF3">
    <property type="entry name" value="16S RRNA (URACIL(1498)-N(3))-METHYLTRANSFERASE"/>
    <property type="match status" value="1"/>
</dbReference>
<dbReference type="InterPro" id="IPR029028">
    <property type="entry name" value="Alpha/beta_knot_MTases"/>
</dbReference>
<evidence type="ECO:0000256" key="5">
    <source>
        <dbReference type="ARBA" id="ARBA00022603"/>
    </source>
</evidence>